<keyword evidence="2" id="KW-1185">Reference proteome</keyword>
<accession>A0ACC0TX09</accession>
<organism evidence="1 2">
    <name type="scientific">Russula earlei</name>
    <dbReference type="NCBI Taxonomy" id="71964"/>
    <lineage>
        <taxon>Eukaryota</taxon>
        <taxon>Fungi</taxon>
        <taxon>Dikarya</taxon>
        <taxon>Basidiomycota</taxon>
        <taxon>Agaricomycotina</taxon>
        <taxon>Agaricomycetes</taxon>
        <taxon>Russulales</taxon>
        <taxon>Russulaceae</taxon>
        <taxon>Russula</taxon>
    </lineage>
</organism>
<dbReference type="Proteomes" id="UP001207468">
    <property type="component" value="Unassembled WGS sequence"/>
</dbReference>
<gene>
    <name evidence="1" type="ORF">F5148DRAFT_1239867</name>
</gene>
<protein>
    <submittedName>
        <fullName evidence="1">Uncharacterized protein</fullName>
    </submittedName>
</protein>
<evidence type="ECO:0000313" key="1">
    <source>
        <dbReference type="EMBL" id="KAI9451286.1"/>
    </source>
</evidence>
<comment type="caution">
    <text evidence="1">The sequence shown here is derived from an EMBL/GenBank/DDBJ whole genome shotgun (WGS) entry which is preliminary data.</text>
</comment>
<name>A0ACC0TX09_9AGAM</name>
<dbReference type="EMBL" id="JAGFNK010000382">
    <property type="protein sequence ID" value="KAI9451286.1"/>
    <property type="molecule type" value="Genomic_DNA"/>
</dbReference>
<reference evidence="1" key="1">
    <citation type="submission" date="2021-03" db="EMBL/GenBank/DDBJ databases">
        <title>Evolutionary priming and transition to the ectomycorrhizal habit in an iconic lineage of mushroom-forming fungi: is preadaptation a requirement?</title>
        <authorList>
            <consortium name="DOE Joint Genome Institute"/>
            <person name="Looney B.P."/>
            <person name="Miyauchi S."/>
            <person name="Morin E."/>
            <person name="Drula E."/>
            <person name="Courty P.E."/>
            <person name="Chicoki N."/>
            <person name="Fauchery L."/>
            <person name="Kohler A."/>
            <person name="Kuo A."/>
            <person name="LaButti K."/>
            <person name="Pangilinan J."/>
            <person name="Lipzen A."/>
            <person name="Riley R."/>
            <person name="Andreopoulos W."/>
            <person name="He G."/>
            <person name="Johnson J."/>
            <person name="Barry K.W."/>
            <person name="Grigoriev I.V."/>
            <person name="Nagy L."/>
            <person name="Hibbett D."/>
            <person name="Henrissat B."/>
            <person name="Matheny P.B."/>
            <person name="Labbe J."/>
            <person name="Martin A.F."/>
        </authorList>
    </citation>
    <scope>NUCLEOTIDE SEQUENCE</scope>
    <source>
        <strain evidence="1">BPL698</strain>
    </source>
</reference>
<proteinExistence type="predicted"/>
<evidence type="ECO:0000313" key="2">
    <source>
        <dbReference type="Proteomes" id="UP001207468"/>
    </source>
</evidence>
<sequence>MCHSRRVKNIYMYCGHTVDLKEELIQCADTRCRLSPFHPVNCVNCKKTCWQYRQFPEQYAPQISGYCPSCSGRVRRG</sequence>